<dbReference type="GO" id="GO:0005787">
    <property type="term" value="C:signal peptidase complex"/>
    <property type="evidence" value="ECO:0007669"/>
    <property type="project" value="TreeGrafter"/>
</dbReference>
<dbReference type="Proteomes" id="UP000700596">
    <property type="component" value="Unassembled WGS sequence"/>
</dbReference>
<proteinExistence type="inferred from homology"/>
<dbReference type="InterPro" id="IPR001733">
    <property type="entry name" value="Peptidase_S26B"/>
</dbReference>
<evidence type="ECO:0000256" key="13">
    <source>
        <dbReference type="ARBA" id="ARBA00045533"/>
    </source>
</evidence>
<keyword evidence="7" id="KW-0812">Transmembrane</keyword>
<reference evidence="16" key="1">
    <citation type="journal article" date="2021" name="Nat. Commun.">
        <title>Genetic determinants of endophytism in the Arabidopsis root mycobiome.</title>
        <authorList>
            <person name="Mesny F."/>
            <person name="Miyauchi S."/>
            <person name="Thiergart T."/>
            <person name="Pickel B."/>
            <person name="Atanasova L."/>
            <person name="Karlsson M."/>
            <person name="Huettel B."/>
            <person name="Barry K.W."/>
            <person name="Haridas S."/>
            <person name="Chen C."/>
            <person name="Bauer D."/>
            <person name="Andreopoulos W."/>
            <person name="Pangilinan J."/>
            <person name="LaButti K."/>
            <person name="Riley R."/>
            <person name="Lipzen A."/>
            <person name="Clum A."/>
            <person name="Drula E."/>
            <person name="Henrissat B."/>
            <person name="Kohler A."/>
            <person name="Grigoriev I.V."/>
            <person name="Martin F.M."/>
            <person name="Hacquard S."/>
        </authorList>
    </citation>
    <scope>NUCLEOTIDE SEQUENCE</scope>
    <source>
        <strain evidence="16">MPI-CAGE-CH-0243</strain>
    </source>
</reference>
<dbReference type="SUPFAM" id="SSF51306">
    <property type="entry name" value="LexA/Signal peptidase"/>
    <property type="match status" value="1"/>
</dbReference>
<evidence type="ECO:0000256" key="6">
    <source>
        <dbReference type="ARBA" id="ARBA00022670"/>
    </source>
</evidence>
<accession>A0A9P9IT18</accession>
<dbReference type="InterPro" id="IPR019756">
    <property type="entry name" value="Pept_S26A_signal_pept_1_Ser-AS"/>
</dbReference>
<comment type="subunit">
    <text evidence="14">Component of the signal peptidase complex (SPC) composed of a catalytic subunit SEC11 and three accessory subunits SPC1, SPC2 and SPC3. The complex induces a local thinning of the ER membrane which is used to measure the length of the signal peptide (SP) h-region of protein substrates. This ensures the selectivity of the complex towards h-regions shorter than 18-20 amino acids. SPC associates with the translocon complex.</text>
</comment>
<keyword evidence="9 15" id="KW-0256">Endoplasmic reticulum</keyword>
<evidence type="ECO:0000256" key="10">
    <source>
        <dbReference type="ARBA" id="ARBA00022968"/>
    </source>
</evidence>
<dbReference type="NCBIfam" id="TIGR02228">
    <property type="entry name" value="sigpep_I_arch"/>
    <property type="match status" value="1"/>
</dbReference>
<dbReference type="AlphaFoldDB" id="A0A9P9IT18"/>
<sequence>MRLLLKRTFPALWVAGAAFMLWKLVCLVTNSPYPIHVVISESMAPAFHRGDIIFLSNWEHEIRVGDIPVVWFKEKALPMVHRAVKINWRQKPGENIFEQLILTKGDNNELDDVALYPTGQNLVRRDQIVGLVRGYLPFLGWISLYLKEKVWIQYALIGGLTLISMIV</sequence>
<dbReference type="GO" id="GO:0009003">
    <property type="term" value="F:signal peptidase activity"/>
    <property type="evidence" value="ECO:0007669"/>
    <property type="project" value="UniProtKB-EC"/>
</dbReference>
<evidence type="ECO:0000313" key="16">
    <source>
        <dbReference type="EMBL" id="KAH7130085.1"/>
    </source>
</evidence>
<keyword evidence="11" id="KW-1133">Transmembrane helix</keyword>
<dbReference type="GO" id="GO:0006465">
    <property type="term" value="P:signal peptide processing"/>
    <property type="evidence" value="ECO:0007669"/>
    <property type="project" value="UniProtKB-UniRule"/>
</dbReference>
<evidence type="ECO:0000256" key="14">
    <source>
        <dbReference type="ARBA" id="ARBA00047037"/>
    </source>
</evidence>
<dbReference type="PANTHER" id="PTHR10806">
    <property type="entry name" value="SIGNAL PEPTIDASE COMPLEX CATALYTIC SUBUNIT SEC11"/>
    <property type="match status" value="1"/>
</dbReference>
<keyword evidence="10" id="KW-0735">Signal-anchor</keyword>
<comment type="catalytic activity">
    <reaction evidence="1 15">
        <text>Cleavage of hydrophobic, N-terminal signal or leader sequences from secreted and periplasmic proteins.</text>
        <dbReference type="EC" id="3.4.21.89"/>
    </reaction>
</comment>
<dbReference type="EMBL" id="JAGMWT010000004">
    <property type="protein sequence ID" value="KAH7130085.1"/>
    <property type="molecule type" value="Genomic_DNA"/>
</dbReference>
<dbReference type="CDD" id="cd06530">
    <property type="entry name" value="S26_SPase_I"/>
    <property type="match status" value="1"/>
</dbReference>
<keyword evidence="6 15" id="KW-0645">Protease</keyword>
<comment type="caution">
    <text evidence="16">The sequence shown here is derived from an EMBL/GenBank/DDBJ whole genome shotgun (WGS) entry which is preliminary data.</text>
</comment>
<protein>
    <recommendedName>
        <fullName evidence="5 15">Signal peptidase complex catalytic subunit SEC11</fullName>
        <ecNumber evidence="4 15">3.4.21.89</ecNumber>
    </recommendedName>
</protein>
<keyword evidence="8 15" id="KW-0378">Hydrolase</keyword>
<evidence type="ECO:0000256" key="2">
    <source>
        <dbReference type="ARBA" id="ARBA00004648"/>
    </source>
</evidence>
<dbReference type="InterPro" id="IPR036286">
    <property type="entry name" value="LexA/Signal_pep-like_sf"/>
</dbReference>
<dbReference type="EC" id="3.4.21.89" evidence="4 15"/>
<evidence type="ECO:0000256" key="12">
    <source>
        <dbReference type="ARBA" id="ARBA00023136"/>
    </source>
</evidence>
<evidence type="ECO:0000256" key="1">
    <source>
        <dbReference type="ARBA" id="ARBA00000677"/>
    </source>
</evidence>
<comment type="similarity">
    <text evidence="3 15">Belongs to the peptidase S26B family.</text>
</comment>
<organism evidence="16 17">
    <name type="scientific">Dendryphion nanum</name>
    <dbReference type="NCBI Taxonomy" id="256645"/>
    <lineage>
        <taxon>Eukaryota</taxon>
        <taxon>Fungi</taxon>
        <taxon>Dikarya</taxon>
        <taxon>Ascomycota</taxon>
        <taxon>Pezizomycotina</taxon>
        <taxon>Dothideomycetes</taxon>
        <taxon>Pleosporomycetidae</taxon>
        <taxon>Pleosporales</taxon>
        <taxon>Torulaceae</taxon>
        <taxon>Dendryphion</taxon>
    </lineage>
</organism>
<comment type="subcellular location">
    <subcellularLocation>
        <location evidence="2">Endoplasmic reticulum membrane</location>
        <topology evidence="2">Single-pass type II membrane protein</topology>
    </subcellularLocation>
</comment>
<gene>
    <name evidence="16" type="ORF">B0J11DRAFT_522394</name>
</gene>
<dbReference type="InterPro" id="IPR019533">
    <property type="entry name" value="Peptidase_S26"/>
</dbReference>
<dbReference type="PRINTS" id="PR00728">
    <property type="entry name" value="SIGNALPTASE"/>
</dbReference>
<evidence type="ECO:0000256" key="7">
    <source>
        <dbReference type="ARBA" id="ARBA00022692"/>
    </source>
</evidence>
<dbReference type="PROSITE" id="PS00501">
    <property type="entry name" value="SPASE_I_1"/>
    <property type="match status" value="1"/>
</dbReference>
<evidence type="ECO:0000256" key="15">
    <source>
        <dbReference type="RuleBase" id="RU362047"/>
    </source>
</evidence>
<evidence type="ECO:0000256" key="8">
    <source>
        <dbReference type="ARBA" id="ARBA00022801"/>
    </source>
</evidence>
<keyword evidence="17" id="KW-1185">Reference proteome</keyword>
<evidence type="ECO:0000256" key="5">
    <source>
        <dbReference type="ARBA" id="ARBA00019685"/>
    </source>
</evidence>
<evidence type="ECO:0000256" key="11">
    <source>
        <dbReference type="ARBA" id="ARBA00022989"/>
    </source>
</evidence>
<dbReference type="GO" id="GO:0004252">
    <property type="term" value="F:serine-type endopeptidase activity"/>
    <property type="evidence" value="ECO:0007669"/>
    <property type="project" value="InterPro"/>
</dbReference>
<evidence type="ECO:0000313" key="17">
    <source>
        <dbReference type="Proteomes" id="UP000700596"/>
    </source>
</evidence>
<name>A0A9P9IT18_9PLEO</name>
<dbReference type="OrthoDB" id="10257561at2759"/>
<evidence type="ECO:0000256" key="3">
    <source>
        <dbReference type="ARBA" id="ARBA00011035"/>
    </source>
</evidence>
<dbReference type="PANTHER" id="PTHR10806:SF6">
    <property type="entry name" value="SIGNAL PEPTIDASE COMPLEX CATALYTIC SUBUNIT SEC11"/>
    <property type="match status" value="1"/>
</dbReference>
<keyword evidence="12" id="KW-0472">Membrane</keyword>
<evidence type="ECO:0000256" key="4">
    <source>
        <dbReference type="ARBA" id="ARBA00013208"/>
    </source>
</evidence>
<evidence type="ECO:0000256" key="9">
    <source>
        <dbReference type="ARBA" id="ARBA00022824"/>
    </source>
</evidence>
<comment type="function">
    <text evidence="13">Catalytic component of the signal peptidase complex (SPC) which catalyzes the cleavage of N-terminal signal sequences from nascent proteins as they are translocated into the lumen of the endoplasmic reticulum. Specifically cleaves N-terminal signal peptides that contain a hydrophobic alpha-helix (h-region) shorter than 18-20 amino acids.</text>
</comment>
<dbReference type="Gene3D" id="2.10.109.10">
    <property type="entry name" value="Umud Fragment, subunit A"/>
    <property type="match status" value="1"/>
</dbReference>